<evidence type="ECO:0000313" key="8">
    <source>
        <dbReference type="Proteomes" id="UP000248481"/>
    </source>
</evidence>
<dbReference type="Pfam" id="PF13841">
    <property type="entry name" value="Defensin_beta_2"/>
    <property type="match status" value="1"/>
</dbReference>
<dbReference type="InParanoid" id="A0A2Y9HD19"/>
<protein>
    <recommendedName>
        <fullName evidence="6">Beta-defensin</fullName>
    </recommendedName>
</protein>
<dbReference type="STRING" id="29088.A0A2Y9HD19"/>
<name>A0A2Y9HD19_NEOSC</name>
<dbReference type="Proteomes" id="UP000248481">
    <property type="component" value="Chromosome 8"/>
</dbReference>
<evidence type="ECO:0000313" key="9">
    <source>
        <dbReference type="RefSeq" id="XP_021547610.1"/>
    </source>
</evidence>
<dbReference type="AlphaFoldDB" id="A0A2Y9HD19"/>
<gene>
    <name evidence="9" type="primary">DEFB114</name>
</gene>
<keyword evidence="6" id="KW-0211">Defensin</keyword>
<dbReference type="KEGG" id="nsu:110582006"/>
<dbReference type="GO" id="GO:0045087">
    <property type="term" value="P:innate immune response"/>
    <property type="evidence" value="ECO:0007669"/>
    <property type="project" value="InterPro"/>
</dbReference>
<comment type="function">
    <text evidence="6">Has antibacterial activity.</text>
</comment>
<dbReference type="GO" id="GO:0005576">
    <property type="term" value="C:extracellular region"/>
    <property type="evidence" value="ECO:0007669"/>
    <property type="project" value="UniProtKB-SubCell"/>
</dbReference>
<evidence type="ECO:0000256" key="2">
    <source>
        <dbReference type="ARBA" id="ARBA00007371"/>
    </source>
</evidence>
<organism evidence="8 9">
    <name type="scientific">Neomonachus schauinslandi</name>
    <name type="common">Hawaiian monk seal</name>
    <name type="synonym">Monachus schauinslandi</name>
    <dbReference type="NCBI Taxonomy" id="29088"/>
    <lineage>
        <taxon>Eukaryota</taxon>
        <taxon>Metazoa</taxon>
        <taxon>Chordata</taxon>
        <taxon>Craniata</taxon>
        <taxon>Vertebrata</taxon>
        <taxon>Euteleostomi</taxon>
        <taxon>Mammalia</taxon>
        <taxon>Eutheria</taxon>
        <taxon>Laurasiatheria</taxon>
        <taxon>Carnivora</taxon>
        <taxon>Caniformia</taxon>
        <taxon>Pinnipedia</taxon>
        <taxon>Phocidae</taxon>
        <taxon>Monachinae</taxon>
        <taxon>Monachini</taxon>
        <taxon>Neomonachus</taxon>
    </lineage>
</organism>
<keyword evidence="8" id="KW-1185">Reference proteome</keyword>
<keyword evidence="6" id="KW-0929">Antimicrobial</keyword>
<keyword evidence="4" id="KW-0732">Signal</keyword>
<proteinExistence type="inferred from homology"/>
<keyword evidence="6" id="KW-0044">Antibiotic</keyword>
<reference evidence="9" key="1">
    <citation type="submission" date="2025-08" db="UniProtKB">
        <authorList>
            <consortium name="RefSeq"/>
        </authorList>
    </citation>
    <scope>IDENTIFICATION</scope>
    <source>
        <tissue evidence="9">Blood</tissue>
    </source>
</reference>
<dbReference type="RefSeq" id="XP_021547610.1">
    <property type="nucleotide sequence ID" value="XM_021691935.1"/>
</dbReference>
<evidence type="ECO:0000256" key="1">
    <source>
        <dbReference type="ARBA" id="ARBA00004613"/>
    </source>
</evidence>
<keyword evidence="3 6" id="KW-0964">Secreted</keyword>
<evidence type="ECO:0000259" key="7">
    <source>
        <dbReference type="Pfam" id="PF13841"/>
    </source>
</evidence>
<keyword evidence="5" id="KW-1015">Disulfide bond</keyword>
<sequence length="96" mass="10973">MNHSENYGLGVVMMCQCSFVLGKKCTLLVDDVDNGEEISNVGYSSFTIATCTLVDPDRCTKYFGYCRRHCFKYEKQIDICLSPSKICCIERLFEED</sequence>
<dbReference type="GO" id="GO:0042742">
    <property type="term" value="P:defense response to bacterium"/>
    <property type="evidence" value="ECO:0007669"/>
    <property type="project" value="UniProtKB-UniRule"/>
</dbReference>
<dbReference type="GeneID" id="110582006"/>
<feature type="domain" description="Beta-defensin" evidence="7">
    <location>
        <begin position="58"/>
        <end position="88"/>
    </location>
</feature>
<dbReference type="InterPro" id="IPR025933">
    <property type="entry name" value="Beta_defensin_dom"/>
</dbReference>
<evidence type="ECO:0000256" key="6">
    <source>
        <dbReference type="RuleBase" id="RU231113"/>
    </source>
</evidence>
<comment type="similarity">
    <text evidence="2 6">Belongs to the beta-defensin family.</text>
</comment>
<evidence type="ECO:0000256" key="5">
    <source>
        <dbReference type="ARBA" id="ARBA00023157"/>
    </source>
</evidence>
<evidence type="ECO:0000256" key="4">
    <source>
        <dbReference type="ARBA" id="ARBA00022729"/>
    </source>
</evidence>
<comment type="subcellular location">
    <subcellularLocation>
        <location evidence="1 6">Secreted</location>
    </subcellularLocation>
</comment>
<accession>A0A2Y9HD19</accession>
<dbReference type="CTD" id="245928"/>
<evidence type="ECO:0000256" key="3">
    <source>
        <dbReference type="ARBA" id="ARBA00022525"/>
    </source>
</evidence>